<keyword evidence="3" id="KW-0805">Transcription regulation</keyword>
<keyword evidence="1" id="KW-0547">Nucleotide-binding</keyword>
<evidence type="ECO:0000256" key="6">
    <source>
        <dbReference type="PROSITE-ProRule" id="PRU00169"/>
    </source>
</evidence>
<dbReference type="InterPro" id="IPR011006">
    <property type="entry name" value="CheY-like_superfamily"/>
</dbReference>
<dbReference type="InterPro" id="IPR002078">
    <property type="entry name" value="Sigma_54_int"/>
</dbReference>
<dbReference type="Gene3D" id="3.40.50.2300">
    <property type="match status" value="1"/>
</dbReference>
<feature type="modified residue" description="4-aspartylphosphate" evidence="6">
    <location>
        <position position="51"/>
    </location>
</feature>
<dbReference type="Pfam" id="PF00158">
    <property type="entry name" value="Sigma54_activat"/>
    <property type="match status" value="1"/>
</dbReference>
<keyword evidence="6" id="KW-0597">Phosphoprotein</keyword>
<evidence type="ECO:0000256" key="3">
    <source>
        <dbReference type="ARBA" id="ARBA00023015"/>
    </source>
</evidence>
<dbReference type="Pfam" id="PF25601">
    <property type="entry name" value="AAA_lid_14"/>
    <property type="match status" value="1"/>
</dbReference>
<dbReference type="PANTHER" id="PTHR32071">
    <property type="entry name" value="TRANSCRIPTIONAL REGULATORY PROTEIN"/>
    <property type="match status" value="1"/>
</dbReference>
<dbReference type="PROSITE" id="PS00675">
    <property type="entry name" value="SIGMA54_INTERACT_1"/>
    <property type="match status" value="1"/>
</dbReference>
<accession>A0A3D8I3C0</accession>
<dbReference type="GO" id="GO:0003677">
    <property type="term" value="F:DNA binding"/>
    <property type="evidence" value="ECO:0007669"/>
    <property type="project" value="UniProtKB-KW"/>
</dbReference>
<dbReference type="InterPro" id="IPR058031">
    <property type="entry name" value="AAA_lid_NorR"/>
</dbReference>
<evidence type="ECO:0000256" key="2">
    <source>
        <dbReference type="ARBA" id="ARBA00022840"/>
    </source>
</evidence>
<gene>
    <name evidence="9" type="ORF">CQA63_07650</name>
</gene>
<evidence type="ECO:0000256" key="4">
    <source>
        <dbReference type="ARBA" id="ARBA00023125"/>
    </source>
</evidence>
<organism evidence="9 10">
    <name type="scientific">Helicobacter marmotae</name>
    <dbReference type="NCBI Taxonomy" id="152490"/>
    <lineage>
        <taxon>Bacteria</taxon>
        <taxon>Pseudomonadati</taxon>
        <taxon>Campylobacterota</taxon>
        <taxon>Epsilonproteobacteria</taxon>
        <taxon>Campylobacterales</taxon>
        <taxon>Helicobacteraceae</taxon>
        <taxon>Helicobacter</taxon>
    </lineage>
</organism>
<dbReference type="PROSITE" id="PS00676">
    <property type="entry name" value="SIGMA54_INTERACT_2"/>
    <property type="match status" value="1"/>
</dbReference>
<dbReference type="AlphaFoldDB" id="A0A3D8I3C0"/>
<dbReference type="Gene3D" id="1.10.10.60">
    <property type="entry name" value="Homeodomain-like"/>
    <property type="match status" value="1"/>
</dbReference>
<dbReference type="CDD" id="cd00009">
    <property type="entry name" value="AAA"/>
    <property type="match status" value="1"/>
</dbReference>
<keyword evidence="2" id="KW-0067">ATP-binding</keyword>
<dbReference type="EMBL" id="NXLR01000016">
    <property type="protein sequence ID" value="RDU59224.1"/>
    <property type="molecule type" value="Genomic_DNA"/>
</dbReference>
<dbReference type="GO" id="GO:0005524">
    <property type="term" value="F:ATP binding"/>
    <property type="evidence" value="ECO:0007669"/>
    <property type="project" value="UniProtKB-KW"/>
</dbReference>
<dbReference type="GO" id="GO:0006355">
    <property type="term" value="P:regulation of DNA-templated transcription"/>
    <property type="evidence" value="ECO:0007669"/>
    <property type="project" value="InterPro"/>
</dbReference>
<dbReference type="SMART" id="SM00382">
    <property type="entry name" value="AAA"/>
    <property type="match status" value="1"/>
</dbReference>
<dbReference type="InterPro" id="IPR009057">
    <property type="entry name" value="Homeodomain-like_sf"/>
</dbReference>
<dbReference type="Gene3D" id="3.40.50.300">
    <property type="entry name" value="P-loop containing nucleotide triphosphate hydrolases"/>
    <property type="match status" value="1"/>
</dbReference>
<dbReference type="PROSITE" id="PS50045">
    <property type="entry name" value="SIGMA54_INTERACT_4"/>
    <property type="match status" value="1"/>
</dbReference>
<dbReference type="RefSeq" id="WP_104700093.1">
    <property type="nucleotide sequence ID" value="NZ_FZPP01000020.1"/>
</dbReference>
<dbReference type="PANTHER" id="PTHR32071:SF21">
    <property type="entry name" value="TRANSCRIPTIONAL REGULATORY PROTEIN FLGR"/>
    <property type="match status" value="1"/>
</dbReference>
<comment type="caution">
    <text evidence="9">The sequence shown here is derived from an EMBL/GenBank/DDBJ whole genome shotgun (WGS) entry which is preliminary data.</text>
</comment>
<dbReference type="SMART" id="SM00448">
    <property type="entry name" value="REC"/>
    <property type="match status" value="1"/>
</dbReference>
<dbReference type="InterPro" id="IPR027417">
    <property type="entry name" value="P-loop_NTPase"/>
</dbReference>
<evidence type="ECO:0000313" key="9">
    <source>
        <dbReference type="EMBL" id="RDU59224.1"/>
    </source>
</evidence>
<feature type="domain" description="Response regulatory" evidence="8">
    <location>
        <begin position="2"/>
        <end position="113"/>
    </location>
</feature>
<reference evidence="9 10" key="1">
    <citation type="submission" date="2018-04" db="EMBL/GenBank/DDBJ databases">
        <title>Novel Campyloabacter and Helicobacter Species and Strains.</title>
        <authorList>
            <person name="Mannion A.J."/>
            <person name="Shen Z."/>
            <person name="Fox J.G."/>
        </authorList>
    </citation>
    <scope>NUCLEOTIDE SEQUENCE [LARGE SCALE GENOMIC DNA]</scope>
    <source>
        <strain evidence="9 10">MIT 98-6070</strain>
    </source>
</reference>
<dbReference type="SUPFAM" id="SSF52540">
    <property type="entry name" value="P-loop containing nucleoside triphosphate hydrolases"/>
    <property type="match status" value="1"/>
</dbReference>
<keyword evidence="10" id="KW-1185">Reference proteome</keyword>
<dbReference type="InterPro" id="IPR003593">
    <property type="entry name" value="AAA+_ATPase"/>
</dbReference>
<dbReference type="FunFam" id="3.40.50.300:FF:000006">
    <property type="entry name" value="DNA-binding transcriptional regulator NtrC"/>
    <property type="match status" value="1"/>
</dbReference>
<evidence type="ECO:0000259" key="7">
    <source>
        <dbReference type="PROSITE" id="PS50045"/>
    </source>
</evidence>
<evidence type="ECO:0000259" key="8">
    <source>
        <dbReference type="PROSITE" id="PS50110"/>
    </source>
</evidence>
<evidence type="ECO:0000313" key="10">
    <source>
        <dbReference type="Proteomes" id="UP000256599"/>
    </source>
</evidence>
<evidence type="ECO:0000256" key="5">
    <source>
        <dbReference type="ARBA" id="ARBA00023163"/>
    </source>
</evidence>
<keyword evidence="4" id="KW-0238">DNA-binding</keyword>
<protein>
    <submittedName>
        <fullName evidence="9">Sigma-54-dependent Fis family transcriptional regulator</fullName>
    </submittedName>
</protein>
<dbReference type="GO" id="GO:0000160">
    <property type="term" value="P:phosphorelay signal transduction system"/>
    <property type="evidence" value="ECO:0007669"/>
    <property type="project" value="InterPro"/>
</dbReference>
<dbReference type="Pfam" id="PF00072">
    <property type="entry name" value="Response_reg"/>
    <property type="match status" value="1"/>
</dbReference>
<name>A0A3D8I3C0_9HELI</name>
<feature type="domain" description="Sigma-54 factor interaction" evidence="7">
    <location>
        <begin position="135"/>
        <end position="364"/>
    </location>
</feature>
<evidence type="ECO:0000256" key="1">
    <source>
        <dbReference type="ARBA" id="ARBA00022741"/>
    </source>
</evidence>
<keyword evidence="5" id="KW-0804">Transcription</keyword>
<dbReference type="PROSITE" id="PS50110">
    <property type="entry name" value="RESPONSE_REGULATORY"/>
    <property type="match status" value="1"/>
</dbReference>
<dbReference type="InterPro" id="IPR025943">
    <property type="entry name" value="Sigma_54_int_dom_ATP-bd_2"/>
</dbReference>
<dbReference type="Gene3D" id="1.10.8.60">
    <property type="match status" value="1"/>
</dbReference>
<dbReference type="InterPro" id="IPR001789">
    <property type="entry name" value="Sig_transdc_resp-reg_receiver"/>
</dbReference>
<dbReference type="SUPFAM" id="SSF52172">
    <property type="entry name" value="CheY-like"/>
    <property type="match status" value="1"/>
</dbReference>
<sequence>MKIAIVEDDINYRKSLETAFEDYPEYEVVSFKNPKDALKKLDDSFEVVITDINMPQMDGLSFLQELNGKYEAIVITGNASVQNAIKSIRLGVKDFLIKGFEIEALIEALQRTHRLSQIAHKVNKPTPKKDGQKDFIATSPKLEELKALALKVAPTDASVLLLGQSGVGKDVFANFIHKHSHRSKAPFIAINMAAIPEHLLESELFGYEKGAFTDATSTKSGILEDANGGSVFLDEIGEMPLSLQAKLLRVLQEKTLTRLGSSKPIKIDVRFISATNANIQAKIAKNEFREDLFFRLQTIPLFIPPLKERKEEILPLSEWKLQSVCAQYNLPIKHFSKEAKDVLLAYEWYGNVRELLSVVERAGILSDGDEINAKDLFLENRTKAFGAINLPNNQAHIEENKVAKLERELIGQILLENEYDLQRCSDILGISIELLRHKIARYGIKVL</sequence>
<proteinExistence type="predicted"/>
<dbReference type="SUPFAM" id="SSF46689">
    <property type="entry name" value="Homeodomain-like"/>
    <property type="match status" value="1"/>
</dbReference>
<dbReference type="InterPro" id="IPR025662">
    <property type="entry name" value="Sigma_54_int_dom_ATP-bd_1"/>
</dbReference>
<dbReference type="Proteomes" id="UP000256599">
    <property type="component" value="Unassembled WGS sequence"/>
</dbReference>
<dbReference type="OrthoDB" id="9814761at2"/>